<comment type="caution">
    <text evidence="2">The sequence shown here is derived from an EMBL/GenBank/DDBJ whole genome shotgun (WGS) entry which is preliminary data.</text>
</comment>
<accession>A0AAW2R277</accession>
<proteinExistence type="predicted"/>
<dbReference type="SUPFAM" id="SSF56672">
    <property type="entry name" value="DNA/RNA polymerases"/>
    <property type="match status" value="1"/>
</dbReference>
<dbReference type="PANTHER" id="PTHR11439:SF470">
    <property type="entry name" value="CYSTEINE-RICH RLK (RECEPTOR-LIKE PROTEIN KINASE) 8"/>
    <property type="match status" value="1"/>
</dbReference>
<dbReference type="InterPro" id="IPR013103">
    <property type="entry name" value="RVT_2"/>
</dbReference>
<dbReference type="EMBL" id="JACGWJ010000014">
    <property type="protein sequence ID" value="KAL0374188.1"/>
    <property type="molecule type" value="Genomic_DNA"/>
</dbReference>
<reference evidence="2" key="2">
    <citation type="journal article" date="2024" name="Plant">
        <title>Genomic evolution and insights into agronomic trait innovations of Sesamum species.</title>
        <authorList>
            <person name="Miao H."/>
            <person name="Wang L."/>
            <person name="Qu L."/>
            <person name="Liu H."/>
            <person name="Sun Y."/>
            <person name="Le M."/>
            <person name="Wang Q."/>
            <person name="Wei S."/>
            <person name="Zheng Y."/>
            <person name="Lin W."/>
            <person name="Duan Y."/>
            <person name="Cao H."/>
            <person name="Xiong S."/>
            <person name="Wang X."/>
            <person name="Wei L."/>
            <person name="Li C."/>
            <person name="Ma Q."/>
            <person name="Ju M."/>
            <person name="Zhao R."/>
            <person name="Li G."/>
            <person name="Mu C."/>
            <person name="Tian Q."/>
            <person name="Mei H."/>
            <person name="Zhang T."/>
            <person name="Gao T."/>
            <person name="Zhang H."/>
        </authorList>
    </citation>
    <scope>NUCLEOTIDE SEQUENCE</scope>
    <source>
        <strain evidence="2">G02</strain>
    </source>
</reference>
<protein>
    <submittedName>
        <fullName evidence="2">Retrovirus-related Pol polyprotein from transposon RE1</fullName>
    </submittedName>
</protein>
<name>A0AAW2R277_SESRA</name>
<evidence type="ECO:0000259" key="1">
    <source>
        <dbReference type="Pfam" id="PF07727"/>
    </source>
</evidence>
<reference evidence="2" key="1">
    <citation type="submission" date="2020-06" db="EMBL/GenBank/DDBJ databases">
        <authorList>
            <person name="Li T."/>
            <person name="Hu X."/>
            <person name="Zhang T."/>
            <person name="Song X."/>
            <person name="Zhang H."/>
            <person name="Dai N."/>
            <person name="Sheng W."/>
            <person name="Hou X."/>
            <person name="Wei L."/>
        </authorList>
    </citation>
    <scope>NUCLEOTIDE SEQUENCE</scope>
    <source>
        <strain evidence="2">G02</strain>
        <tissue evidence="2">Leaf</tissue>
    </source>
</reference>
<sequence length="247" mass="28093">MHPPKGYTVDAGMLCRLKKSLYGLEQTSRQWKHKFTSKLAAYDFIQLVHDNYLLLKHVESGYLTLLVYMDDILLTGPSEDSIADVKRYLDDLFTIKDLEYAKYFLDLEIARSQGGTSITQRKYIEDIITDTGMSGARPALSPLPQGLKFSIDEGILLPEPSQYRRLVGCLLYLGFTRLDISYPVQQLSQFLQHPTNQHMNAAFHVVCYLKGSPHTGLFYTSSNSFQLATYTAVDWASCVDSRQLTRL</sequence>
<dbReference type="InterPro" id="IPR043502">
    <property type="entry name" value="DNA/RNA_pol_sf"/>
</dbReference>
<organism evidence="2">
    <name type="scientific">Sesamum radiatum</name>
    <name type="common">Black benniseed</name>
    <dbReference type="NCBI Taxonomy" id="300843"/>
    <lineage>
        <taxon>Eukaryota</taxon>
        <taxon>Viridiplantae</taxon>
        <taxon>Streptophyta</taxon>
        <taxon>Embryophyta</taxon>
        <taxon>Tracheophyta</taxon>
        <taxon>Spermatophyta</taxon>
        <taxon>Magnoliopsida</taxon>
        <taxon>eudicotyledons</taxon>
        <taxon>Gunneridae</taxon>
        <taxon>Pentapetalae</taxon>
        <taxon>asterids</taxon>
        <taxon>lamiids</taxon>
        <taxon>Lamiales</taxon>
        <taxon>Pedaliaceae</taxon>
        <taxon>Sesamum</taxon>
    </lineage>
</organism>
<dbReference type="AlphaFoldDB" id="A0AAW2R277"/>
<dbReference type="Pfam" id="PF07727">
    <property type="entry name" value="RVT_2"/>
    <property type="match status" value="1"/>
</dbReference>
<gene>
    <name evidence="2" type="ORF">Sradi_3334500</name>
</gene>
<evidence type="ECO:0000313" key="2">
    <source>
        <dbReference type="EMBL" id="KAL0374188.1"/>
    </source>
</evidence>
<dbReference type="PANTHER" id="PTHR11439">
    <property type="entry name" value="GAG-POL-RELATED RETROTRANSPOSON"/>
    <property type="match status" value="1"/>
</dbReference>
<feature type="domain" description="Reverse transcriptase Ty1/copia-type" evidence="1">
    <location>
        <begin position="1"/>
        <end position="143"/>
    </location>
</feature>